<dbReference type="GO" id="GO:0005829">
    <property type="term" value="C:cytosol"/>
    <property type="evidence" value="ECO:0007669"/>
    <property type="project" value="TreeGrafter"/>
</dbReference>
<dbReference type="RefSeq" id="WP_172725712.1">
    <property type="nucleotide sequence ID" value="NZ_CACRUU010000084.1"/>
</dbReference>
<keyword evidence="1" id="KW-0269">Exonuclease</keyword>
<name>A0A6N3FA07_MEDGN</name>
<dbReference type="Pfam" id="PF00533">
    <property type="entry name" value="BRCT"/>
    <property type="match status" value="1"/>
</dbReference>
<sequence>MFISIGIDENGKPFVTTSDKSEKPSRPNKGHSLIAAPDTYTVIDIETTGLDSRYCEIIELSALRYSNGSLVDSFTTLVKPTEPIDSFITELTGITNDLVADAPAISDAIKSFYDFVGSDILVGYNVNFDINFIYDVLQDTHSIDFTNSFVDVMRFARKLLPELKNHKLETVAAHYKVSSPAHRSYADCEACNTCYQALLSDAISQYGDFDSFKASYSSRQLHAKDITATTDNFDISHPLYGKLCVFTGTLEKMQRKDAMQLVVNLGGQCGDNVTAKTNYLILGNNDFCSLIKDGKSNKQKKAESLILKGKDIQILSENVFYDLVLNQ</sequence>
<feature type="region of interest" description="Disordered" evidence="2">
    <location>
        <begin position="1"/>
        <end position="30"/>
    </location>
</feature>
<dbReference type="GO" id="GO:0008408">
    <property type="term" value="F:3'-5' exonuclease activity"/>
    <property type="evidence" value="ECO:0007669"/>
    <property type="project" value="TreeGrafter"/>
</dbReference>
<evidence type="ECO:0000259" key="3">
    <source>
        <dbReference type="PROSITE" id="PS50172"/>
    </source>
</evidence>
<dbReference type="PROSITE" id="PS50172">
    <property type="entry name" value="BRCT"/>
    <property type="match status" value="1"/>
</dbReference>
<dbReference type="NCBIfam" id="TIGR00573">
    <property type="entry name" value="dnaq"/>
    <property type="match status" value="1"/>
</dbReference>
<dbReference type="GO" id="GO:0045004">
    <property type="term" value="P:DNA replication proofreading"/>
    <property type="evidence" value="ECO:0007669"/>
    <property type="project" value="TreeGrafter"/>
</dbReference>
<dbReference type="SMART" id="SM00479">
    <property type="entry name" value="EXOIII"/>
    <property type="match status" value="1"/>
</dbReference>
<proteinExistence type="predicted"/>
<dbReference type="EMBL" id="CACRUU010000084">
    <property type="protein sequence ID" value="VYU48810.1"/>
    <property type="molecule type" value="Genomic_DNA"/>
</dbReference>
<dbReference type="Pfam" id="PF00929">
    <property type="entry name" value="RNase_T"/>
    <property type="match status" value="1"/>
</dbReference>
<feature type="domain" description="BRCT" evidence="3">
    <location>
        <begin position="234"/>
        <end position="327"/>
    </location>
</feature>
<evidence type="ECO:0000313" key="4">
    <source>
        <dbReference type="EMBL" id="VYU48810.1"/>
    </source>
</evidence>
<dbReference type="CDD" id="cd06127">
    <property type="entry name" value="DEDDh"/>
    <property type="match status" value="1"/>
</dbReference>
<dbReference type="PANTHER" id="PTHR30231">
    <property type="entry name" value="DNA POLYMERASE III SUBUNIT EPSILON"/>
    <property type="match status" value="1"/>
</dbReference>
<dbReference type="InterPro" id="IPR013520">
    <property type="entry name" value="Ribonucl_H"/>
</dbReference>
<dbReference type="InterPro" id="IPR036397">
    <property type="entry name" value="RNaseH_sf"/>
</dbReference>
<dbReference type="SUPFAM" id="SSF53098">
    <property type="entry name" value="Ribonuclease H-like"/>
    <property type="match status" value="1"/>
</dbReference>
<dbReference type="InterPro" id="IPR036420">
    <property type="entry name" value="BRCT_dom_sf"/>
</dbReference>
<dbReference type="Gene3D" id="3.40.50.10190">
    <property type="entry name" value="BRCT domain"/>
    <property type="match status" value="1"/>
</dbReference>
<organism evidence="4">
    <name type="scientific">Mediterraneibacter gnavus</name>
    <name type="common">Ruminococcus gnavus</name>
    <dbReference type="NCBI Taxonomy" id="33038"/>
    <lineage>
        <taxon>Bacteria</taxon>
        <taxon>Bacillati</taxon>
        <taxon>Bacillota</taxon>
        <taxon>Clostridia</taxon>
        <taxon>Lachnospirales</taxon>
        <taxon>Lachnospiraceae</taxon>
        <taxon>Mediterraneibacter</taxon>
    </lineage>
</organism>
<dbReference type="InterPro" id="IPR001357">
    <property type="entry name" value="BRCT_dom"/>
</dbReference>
<dbReference type="GO" id="GO:0003887">
    <property type="term" value="F:DNA-directed DNA polymerase activity"/>
    <property type="evidence" value="ECO:0007669"/>
    <property type="project" value="UniProtKB-EC"/>
</dbReference>
<keyword evidence="4" id="KW-0808">Transferase</keyword>
<dbReference type="GO" id="GO:0003677">
    <property type="term" value="F:DNA binding"/>
    <property type="evidence" value="ECO:0007669"/>
    <property type="project" value="InterPro"/>
</dbReference>
<protein>
    <submittedName>
        <fullName evidence="4">DNA polymerase III PolC-type</fullName>
        <ecNumber evidence="4">2.7.7.7</ecNumber>
    </submittedName>
</protein>
<dbReference type="SUPFAM" id="SSF52113">
    <property type="entry name" value="BRCT domain"/>
    <property type="match status" value="1"/>
</dbReference>
<evidence type="ECO:0000256" key="1">
    <source>
        <dbReference type="ARBA" id="ARBA00022839"/>
    </source>
</evidence>
<dbReference type="AlphaFoldDB" id="A0A6N3FA07"/>
<dbReference type="PANTHER" id="PTHR30231:SF41">
    <property type="entry name" value="DNA POLYMERASE III SUBUNIT EPSILON"/>
    <property type="match status" value="1"/>
</dbReference>
<dbReference type="InterPro" id="IPR012337">
    <property type="entry name" value="RNaseH-like_sf"/>
</dbReference>
<evidence type="ECO:0000256" key="2">
    <source>
        <dbReference type="SAM" id="MobiDB-lite"/>
    </source>
</evidence>
<dbReference type="InterPro" id="IPR006054">
    <property type="entry name" value="DnaQ"/>
</dbReference>
<keyword evidence="4" id="KW-0548">Nucleotidyltransferase</keyword>
<reference evidence="4" key="1">
    <citation type="submission" date="2019-11" db="EMBL/GenBank/DDBJ databases">
        <authorList>
            <person name="Feng L."/>
        </authorList>
    </citation>
    <scope>NUCLEOTIDE SEQUENCE</scope>
    <source>
        <strain evidence="4">RgnavusLFYP36</strain>
    </source>
</reference>
<dbReference type="FunFam" id="3.30.420.10:FF:000045">
    <property type="entry name" value="3'-5' exonuclease DinG"/>
    <property type="match status" value="1"/>
</dbReference>
<accession>A0A6N3FA07</accession>
<dbReference type="EC" id="2.7.7.7" evidence="4"/>
<dbReference type="CDD" id="cd17748">
    <property type="entry name" value="BRCT_DNA_ligase_like"/>
    <property type="match status" value="1"/>
</dbReference>
<keyword evidence="1" id="KW-0540">Nuclease</keyword>
<keyword evidence="1" id="KW-0378">Hydrolase</keyword>
<dbReference type="Gene3D" id="3.30.420.10">
    <property type="entry name" value="Ribonuclease H-like superfamily/Ribonuclease H"/>
    <property type="match status" value="1"/>
</dbReference>
<gene>
    <name evidence="4" type="primary">polC_2</name>
    <name evidence="4" type="ORF">RGLFYP36_01748</name>
</gene>